<comment type="caution">
    <text evidence="2">The sequence shown here is derived from an EMBL/GenBank/DDBJ whole genome shotgun (WGS) entry which is preliminary data.</text>
</comment>
<dbReference type="Pfam" id="PF13599">
    <property type="entry name" value="Pentapeptide_4"/>
    <property type="match status" value="1"/>
</dbReference>
<dbReference type="InterPro" id="IPR001646">
    <property type="entry name" value="5peptide_repeat"/>
</dbReference>
<dbReference type="OrthoDB" id="2579959at2"/>
<reference evidence="2 3" key="1">
    <citation type="submission" date="2018-11" db="EMBL/GenBank/DDBJ databases">
        <title>Sequencing the genomes of 1000 actinobacteria strains.</title>
        <authorList>
            <person name="Klenk H.-P."/>
        </authorList>
    </citation>
    <scope>NUCLEOTIDE SEQUENCE [LARGE SCALE GENOMIC DNA]</scope>
    <source>
        <strain evidence="2 3">DSM 44780</strain>
    </source>
</reference>
<gene>
    <name evidence="2" type="ORF">EDD39_1033</name>
</gene>
<dbReference type="PANTHER" id="PTHR14136">
    <property type="entry name" value="BTB_POZ DOMAIN-CONTAINING PROTEIN KCTD9"/>
    <property type="match status" value="1"/>
</dbReference>
<dbReference type="Pfam" id="PF00805">
    <property type="entry name" value="Pentapeptide"/>
    <property type="match status" value="1"/>
</dbReference>
<accession>A0A8G1UFE2</accession>
<feature type="compositionally biased region" description="Basic and acidic residues" evidence="1">
    <location>
        <begin position="12"/>
        <end position="22"/>
    </location>
</feature>
<dbReference type="SUPFAM" id="SSF141571">
    <property type="entry name" value="Pentapeptide repeat-like"/>
    <property type="match status" value="1"/>
</dbReference>
<dbReference type="Proteomes" id="UP000267408">
    <property type="component" value="Unassembled WGS sequence"/>
</dbReference>
<evidence type="ECO:0000313" key="2">
    <source>
        <dbReference type="EMBL" id="ROR42900.1"/>
    </source>
</evidence>
<evidence type="ECO:0000313" key="3">
    <source>
        <dbReference type="Proteomes" id="UP000267408"/>
    </source>
</evidence>
<dbReference type="PANTHER" id="PTHR14136:SF17">
    <property type="entry name" value="BTB_POZ DOMAIN-CONTAINING PROTEIN KCTD9"/>
    <property type="match status" value="1"/>
</dbReference>
<dbReference type="Gene3D" id="2.160.20.80">
    <property type="entry name" value="E3 ubiquitin-protein ligase SopA"/>
    <property type="match status" value="1"/>
</dbReference>
<protein>
    <submittedName>
        <fullName evidence="2">Uncharacterized protein YjbI with pentapeptide repeats</fullName>
    </submittedName>
</protein>
<dbReference type="AlphaFoldDB" id="A0A8G1UFE2"/>
<feature type="region of interest" description="Disordered" evidence="1">
    <location>
        <begin position="1"/>
        <end position="24"/>
    </location>
</feature>
<proteinExistence type="predicted"/>
<organism evidence="2 3">
    <name type="scientific">Kitasatospora cineracea</name>
    <dbReference type="NCBI Taxonomy" id="88074"/>
    <lineage>
        <taxon>Bacteria</taxon>
        <taxon>Bacillati</taxon>
        <taxon>Actinomycetota</taxon>
        <taxon>Actinomycetes</taxon>
        <taxon>Kitasatosporales</taxon>
        <taxon>Streptomycetaceae</taxon>
        <taxon>Kitasatospora</taxon>
    </lineage>
</organism>
<sequence length="250" mass="27424">MHPGPHCAVRARGPEPRERSKPVDSTFGRVTVTLPNLTEPGLYLSNVTAFDSARGIVQDFQYADANLRNLDLTDTNLITGRVTGLRADRVQFEKIRLDSVEFDGCDLATARITDAKLSRVVFRNCKIMGAAFTGVTLDNVLFENCKLDYSSFEQVRAIGPLAFSKCVLNETTFTGSDLSRAVLDACSLRLAEFGRGKYQDLDLRGNDLSTVRGAANLGKVIIDRAQQAELAEALVAELDVTFADTLDSRR</sequence>
<dbReference type="InterPro" id="IPR051082">
    <property type="entry name" value="Pentapeptide-BTB/POZ_domain"/>
</dbReference>
<evidence type="ECO:0000256" key="1">
    <source>
        <dbReference type="SAM" id="MobiDB-lite"/>
    </source>
</evidence>
<name>A0A8G1UFE2_9ACTN</name>
<dbReference type="EMBL" id="RJVJ01000001">
    <property type="protein sequence ID" value="ROR42900.1"/>
    <property type="molecule type" value="Genomic_DNA"/>
</dbReference>